<proteinExistence type="predicted"/>
<keyword evidence="1" id="KW-0812">Transmembrane</keyword>
<feature type="transmembrane region" description="Helical" evidence="1">
    <location>
        <begin position="21"/>
        <end position="40"/>
    </location>
</feature>
<reference evidence="2" key="2">
    <citation type="journal article" date="2015" name="Fish Shellfish Immunol.">
        <title>Early steps in the European eel (Anguilla anguilla)-Vibrio vulnificus interaction in the gills: Role of the RtxA13 toxin.</title>
        <authorList>
            <person name="Callol A."/>
            <person name="Pajuelo D."/>
            <person name="Ebbesson L."/>
            <person name="Teles M."/>
            <person name="MacKenzie S."/>
            <person name="Amaro C."/>
        </authorList>
    </citation>
    <scope>NUCLEOTIDE SEQUENCE</scope>
</reference>
<name>A0A0E9XLR4_ANGAN</name>
<sequence>MGHSLCSRSCSRSSRSELFEILSVFVGPQGMLGTGVFLTLRGSWNGVH</sequence>
<dbReference type="AlphaFoldDB" id="A0A0E9XLR4"/>
<protein>
    <submittedName>
        <fullName evidence="2">Uncharacterized protein</fullName>
    </submittedName>
</protein>
<reference evidence="2" key="1">
    <citation type="submission" date="2014-11" db="EMBL/GenBank/DDBJ databases">
        <authorList>
            <person name="Amaro Gonzalez C."/>
        </authorList>
    </citation>
    <scope>NUCLEOTIDE SEQUENCE</scope>
</reference>
<keyword evidence="1" id="KW-1133">Transmembrane helix</keyword>
<accession>A0A0E9XLR4</accession>
<dbReference type="EMBL" id="GBXM01005827">
    <property type="protein sequence ID" value="JAI02751.1"/>
    <property type="molecule type" value="Transcribed_RNA"/>
</dbReference>
<keyword evidence="1" id="KW-0472">Membrane</keyword>
<evidence type="ECO:0000313" key="2">
    <source>
        <dbReference type="EMBL" id="JAI02751.1"/>
    </source>
</evidence>
<evidence type="ECO:0000256" key="1">
    <source>
        <dbReference type="SAM" id="Phobius"/>
    </source>
</evidence>
<organism evidence="2">
    <name type="scientific">Anguilla anguilla</name>
    <name type="common">European freshwater eel</name>
    <name type="synonym">Muraena anguilla</name>
    <dbReference type="NCBI Taxonomy" id="7936"/>
    <lineage>
        <taxon>Eukaryota</taxon>
        <taxon>Metazoa</taxon>
        <taxon>Chordata</taxon>
        <taxon>Craniata</taxon>
        <taxon>Vertebrata</taxon>
        <taxon>Euteleostomi</taxon>
        <taxon>Actinopterygii</taxon>
        <taxon>Neopterygii</taxon>
        <taxon>Teleostei</taxon>
        <taxon>Anguilliformes</taxon>
        <taxon>Anguillidae</taxon>
        <taxon>Anguilla</taxon>
    </lineage>
</organism>